<name>A0ABR2I4K2_9EUKA</name>
<feature type="compositionally biased region" description="Low complexity" evidence="8">
    <location>
        <begin position="11"/>
        <end position="22"/>
    </location>
</feature>
<feature type="transmembrane region" description="Helical" evidence="9">
    <location>
        <begin position="118"/>
        <end position="137"/>
    </location>
</feature>
<feature type="transmembrane region" description="Helical" evidence="9">
    <location>
        <begin position="75"/>
        <end position="97"/>
    </location>
</feature>
<reference evidence="11 12" key="1">
    <citation type="submission" date="2024-04" db="EMBL/GenBank/DDBJ databases">
        <title>Tritrichomonas musculus Genome.</title>
        <authorList>
            <person name="Alves-Ferreira E."/>
            <person name="Grigg M."/>
            <person name="Lorenzi H."/>
            <person name="Galac M."/>
        </authorList>
    </citation>
    <scope>NUCLEOTIDE SEQUENCE [LARGE SCALE GENOMIC DNA]</scope>
    <source>
        <strain evidence="11 12">EAF2021</strain>
    </source>
</reference>
<evidence type="ECO:0000313" key="11">
    <source>
        <dbReference type="EMBL" id="KAK8857348.1"/>
    </source>
</evidence>
<organism evidence="11 12">
    <name type="scientific">Tritrichomonas musculus</name>
    <dbReference type="NCBI Taxonomy" id="1915356"/>
    <lineage>
        <taxon>Eukaryota</taxon>
        <taxon>Metamonada</taxon>
        <taxon>Parabasalia</taxon>
        <taxon>Tritrichomonadida</taxon>
        <taxon>Tritrichomonadidae</taxon>
        <taxon>Tritrichomonas</taxon>
    </lineage>
</organism>
<accession>A0ABR2I4K2</accession>
<comment type="similarity">
    <text evidence="2">Belongs to the amino acid/polyamine transporter 2 family.</text>
</comment>
<dbReference type="PANTHER" id="PTHR22950:SF458">
    <property type="entry name" value="SODIUM-COUPLED NEUTRAL AMINO ACID TRANSPORTER 11-RELATED"/>
    <property type="match status" value="1"/>
</dbReference>
<feature type="transmembrane region" description="Helical" evidence="9">
    <location>
        <begin position="348"/>
        <end position="366"/>
    </location>
</feature>
<dbReference type="EMBL" id="JAPFFF010000020">
    <property type="protein sequence ID" value="KAK8857348.1"/>
    <property type="molecule type" value="Genomic_DNA"/>
</dbReference>
<evidence type="ECO:0000256" key="1">
    <source>
        <dbReference type="ARBA" id="ARBA00004141"/>
    </source>
</evidence>
<keyword evidence="6 9" id="KW-1133">Transmembrane helix</keyword>
<keyword evidence="7 9" id="KW-0472">Membrane</keyword>
<feature type="compositionally biased region" description="Acidic residues" evidence="8">
    <location>
        <begin position="1"/>
        <end position="10"/>
    </location>
</feature>
<comment type="subcellular location">
    <subcellularLocation>
        <location evidence="1">Membrane</location>
        <topology evidence="1">Multi-pass membrane protein</topology>
    </subcellularLocation>
</comment>
<feature type="transmembrane region" description="Helical" evidence="9">
    <location>
        <begin position="407"/>
        <end position="428"/>
    </location>
</feature>
<feature type="transmembrane region" description="Helical" evidence="9">
    <location>
        <begin position="372"/>
        <end position="395"/>
    </location>
</feature>
<feature type="transmembrane region" description="Helical" evidence="9">
    <location>
        <begin position="157"/>
        <end position="175"/>
    </location>
</feature>
<dbReference type="Pfam" id="PF01490">
    <property type="entry name" value="Aa_trans"/>
    <property type="match status" value="1"/>
</dbReference>
<feature type="region of interest" description="Disordered" evidence="8">
    <location>
        <begin position="1"/>
        <end position="22"/>
    </location>
</feature>
<feature type="domain" description="Amino acid transporter transmembrane" evidence="10">
    <location>
        <begin position="40"/>
        <end position="428"/>
    </location>
</feature>
<evidence type="ECO:0000259" key="10">
    <source>
        <dbReference type="Pfam" id="PF01490"/>
    </source>
</evidence>
<comment type="caution">
    <text evidence="11">The sequence shown here is derived from an EMBL/GenBank/DDBJ whole genome shotgun (WGS) entry which is preliminary data.</text>
</comment>
<dbReference type="Proteomes" id="UP001470230">
    <property type="component" value="Unassembled WGS sequence"/>
</dbReference>
<sequence length="439" mass="49005">MEMIVSEEDTSSSNNNNNSNVSCSIESESPEIVQVKPSRDSTFFNTLMNLLNCLLGAGILSVPSSFASAGLIPSLFILLAVAYLCYISSLIDIRLVLKIECAGFDELIDKIMGKWGSITYSIIVIIFLFASMIAYLIIGCDTIISWFSFAGINLSDLKYRIIIILIYSLVIPVSLMIPKDFFLIGIFSAASVFCVIFYIIAVIVKSVQYFPTHSISNTMVLAKFDISLFSSVGVYALTFALPTVVITILHPYSPEYKKRRNVVMSCFLITCFMTIFPSIFLYFMFGADANGNILNSFHANDVLFTIVRVGFFLVVSFSFPVCGKSVMWNWSQLIFHKNHVNELKKWEYMTVFFITVVIPILLAMFLPQCKPIIAVGGAFGGCLACYTYPSILWIMASEKPWNHRSNIGYIIYAVFGVGLAIISTYQSVMDAIQSIKDML</sequence>
<protein>
    <recommendedName>
        <fullName evidence="10">Amino acid transporter transmembrane domain-containing protein</fullName>
    </recommendedName>
</protein>
<evidence type="ECO:0000256" key="3">
    <source>
        <dbReference type="ARBA" id="ARBA00022448"/>
    </source>
</evidence>
<keyword evidence="4 9" id="KW-0812">Transmembrane</keyword>
<evidence type="ECO:0000256" key="7">
    <source>
        <dbReference type="ARBA" id="ARBA00023136"/>
    </source>
</evidence>
<evidence type="ECO:0000256" key="8">
    <source>
        <dbReference type="SAM" id="MobiDB-lite"/>
    </source>
</evidence>
<keyword evidence="3" id="KW-0813">Transport</keyword>
<proteinExistence type="inferred from homology"/>
<dbReference type="InterPro" id="IPR013057">
    <property type="entry name" value="AA_transpt_TM"/>
</dbReference>
<keyword evidence="12" id="KW-1185">Reference proteome</keyword>
<evidence type="ECO:0000256" key="2">
    <source>
        <dbReference type="ARBA" id="ARBA00008066"/>
    </source>
</evidence>
<keyword evidence="5" id="KW-0029">Amino-acid transport</keyword>
<feature type="transmembrane region" description="Helical" evidence="9">
    <location>
        <begin position="43"/>
        <end position="63"/>
    </location>
</feature>
<dbReference type="PANTHER" id="PTHR22950">
    <property type="entry name" value="AMINO ACID TRANSPORTER"/>
    <property type="match status" value="1"/>
</dbReference>
<gene>
    <name evidence="11" type="ORF">M9Y10_015752</name>
</gene>
<evidence type="ECO:0000313" key="12">
    <source>
        <dbReference type="Proteomes" id="UP001470230"/>
    </source>
</evidence>
<feature type="transmembrane region" description="Helical" evidence="9">
    <location>
        <begin position="224"/>
        <end position="249"/>
    </location>
</feature>
<evidence type="ECO:0000256" key="5">
    <source>
        <dbReference type="ARBA" id="ARBA00022970"/>
    </source>
</evidence>
<evidence type="ECO:0000256" key="9">
    <source>
        <dbReference type="SAM" id="Phobius"/>
    </source>
</evidence>
<feature type="transmembrane region" description="Helical" evidence="9">
    <location>
        <begin position="261"/>
        <end position="285"/>
    </location>
</feature>
<feature type="transmembrane region" description="Helical" evidence="9">
    <location>
        <begin position="182"/>
        <end position="204"/>
    </location>
</feature>
<evidence type="ECO:0000256" key="6">
    <source>
        <dbReference type="ARBA" id="ARBA00022989"/>
    </source>
</evidence>
<feature type="transmembrane region" description="Helical" evidence="9">
    <location>
        <begin position="305"/>
        <end position="327"/>
    </location>
</feature>
<evidence type="ECO:0000256" key="4">
    <source>
        <dbReference type="ARBA" id="ARBA00022692"/>
    </source>
</evidence>